<keyword evidence="4" id="KW-1185">Reference proteome</keyword>
<dbReference type="Gene3D" id="2.60.40.10">
    <property type="entry name" value="Immunoglobulins"/>
    <property type="match status" value="1"/>
</dbReference>
<gene>
    <name evidence="3" type="ORF">GCM10010345_35320</name>
</gene>
<dbReference type="InterPro" id="IPR032312">
    <property type="entry name" value="LacZ_4"/>
</dbReference>
<dbReference type="Proteomes" id="UP000653644">
    <property type="component" value="Unassembled WGS sequence"/>
</dbReference>
<organism evidence="3 4">
    <name type="scientific">Streptomyces canarius</name>
    <dbReference type="NCBI Taxonomy" id="285453"/>
    <lineage>
        <taxon>Bacteria</taxon>
        <taxon>Bacillati</taxon>
        <taxon>Actinomycetota</taxon>
        <taxon>Actinomycetes</taxon>
        <taxon>Kitasatosporales</taxon>
        <taxon>Streptomycetaceae</taxon>
        <taxon>Streptomyces</taxon>
    </lineage>
</organism>
<evidence type="ECO:0000256" key="1">
    <source>
        <dbReference type="SAM" id="MobiDB-lite"/>
    </source>
</evidence>
<feature type="region of interest" description="Disordered" evidence="1">
    <location>
        <begin position="1"/>
        <end position="40"/>
    </location>
</feature>
<evidence type="ECO:0000313" key="3">
    <source>
        <dbReference type="EMBL" id="GHA27517.1"/>
    </source>
</evidence>
<feature type="region of interest" description="Disordered" evidence="1">
    <location>
        <begin position="88"/>
        <end position="126"/>
    </location>
</feature>
<reference evidence="4" key="1">
    <citation type="journal article" date="2019" name="Int. J. Syst. Evol. Microbiol.">
        <title>The Global Catalogue of Microorganisms (GCM) 10K type strain sequencing project: providing services to taxonomists for standard genome sequencing and annotation.</title>
        <authorList>
            <consortium name="The Broad Institute Genomics Platform"/>
            <consortium name="The Broad Institute Genome Sequencing Center for Infectious Disease"/>
            <person name="Wu L."/>
            <person name="Ma J."/>
        </authorList>
    </citation>
    <scope>NUCLEOTIDE SEQUENCE [LARGE SCALE GENOMIC DNA]</scope>
    <source>
        <strain evidence="4">JCM 4733</strain>
    </source>
</reference>
<name>A0ABQ3CRR1_9ACTN</name>
<proteinExistence type="predicted"/>
<evidence type="ECO:0000313" key="4">
    <source>
        <dbReference type="Proteomes" id="UP000653644"/>
    </source>
</evidence>
<dbReference type="Pfam" id="PF16353">
    <property type="entry name" value="LacZ_4"/>
    <property type="match status" value="1"/>
</dbReference>
<dbReference type="InterPro" id="IPR036156">
    <property type="entry name" value="Beta-gal/glucu_dom_sf"/>
</dbReference>
<feature type="domain" description="Beta-galactosidase" evidence="2">
    <location>
        <begin position="143"/>
        <end position="229"/>
    </location>
</feature>
<evidence type="ECO:0000259" key="2">
    <source>
        <dbReference type="Pfam" id="PF16353"/>
    </source>
</evidence>
<sequence>MQDDLGDPPLGVVGQQRAVHQGNPESAAAQNRQPHARTFPHTRTLADLRGEGRTRADTALAGHGAAIESTPFLRGGFTRESRGHGIMRRVDEGRPAGPVGAGPDDSGTAAPGRRGAYGGDAGARVGPQSAAPVGVRCHRHEGIVVTNRQRVRGLGWLAATWELALADGRLLTAPAGLPDLRPGETAAVPLPWRRPAEGGPAWLTLRVVTAEDRPGAPRGTEVCAPCVPLRGAGGDSSVDGYRSYGRAVLGDVVIVRNGSAV</sequence>
<accession>A0ABQ3CRR1</accession>
<dbReference type="SUPFAM" id="SSF49303">
    <property type="entry name" value="beta-Galactosidase/glucuronidase domain"/>
    <property type="match status" value="1"/>
</dbReference>
<comment type="caution">
    <text evidence="3">The sequence shown here is derived from an EMBL/GenBank/DDBJ whole genome shotgun (WGS) entry which is preliminary data.</text>
</comment>
<dbReference type="InterPro" id="IPR013783">
    <property type="entry name" value="Ig-like_fold"/>
</dbReference>
<protein>
    <recommendedName>
        <fullName evidence="2">Beta-galactosidase domain-containing protein</fullName>
    </recommendedName>
</protein>
<dbReference type="EMBL" id="BMVN01000010">
    <property type="protein sequence ID" value="GHA27517.1"/>
    <property type="molecule type" value="Genomic_DNA"/>
</dbReference>